<evidence type="ECO:0000256" key="1">
    <source>
        <dbReference type="ARBA" id="ARBA00010838"/>
    </source>
</evidence>
<feature type="region of interest" description="Disordered" evidence="5">
    <location>
        <begin position="387"/>
        <end position="421"/>
    </location>
</feature>
<dbReference type="SUPFAM" id="SSF51445">
    <property type="entry name" value="(Trans)glycosidases"/>
    <property type="match status" value="1"/>
</dbReference>
<keyword evidence="3" id="KW-0326">Glycosidase</keyword>
<dbReference type="Gene3D" id="3.90.25.10">
    <property type="entry name" value="UDP-galactose 4-epimerase, domain 1"/>
    <property type="match status" value="1"/>
</dbReference>
<keyword evidence="6" id="KW-0812">Transmembrane</keyword>
<feature type="transmembrane region" description="Helical" evidence="6">
    <location>
        <begin position="292"/>
        <end position="314"/>
    </location>
</feature>
<evidence type="ECO:0000256" key="6">
    <source>
        <dbReference type="SAM" id="Phobius"/>
    </source>
</evidence>
<reference evidence="7" key="1">
    <citation type="submission" date="2023-05" db="EMBL/GenBank/DDBJ databases">
        <authorList>
            <person name="Huff M."/>
        </authorList>
    </citation>
    <scope>NUCLEOTIDE SEQUENCE</scope>
</reference>
<organism evidence="7 8">
    <name type="scientific">Fraxinus pennsylvanica</name>
    <dbReference type="NCBI Taxonomy" id="56036"/>
    <lineage>
        <taxon>Eukaryota</taxon>
        <taxon>Viridiplantae</taxon>
        <taxon>Streptophyta</taxon>
        <taxon>Embryophyta</taxon>
        <taxon>Tracheophyta</taxon>
        <taxon>Spermatophyta</taxon>
        <taxon>Magnoliopsida</taxon>
        <taxon>eudicotyledons</taxon>
        <taxon>Gunneridae</taxon>
        <taxon>Pentapetalae</taxon>
        <taxon>asterids</taxon>
        <taxon>lamiids</taxon>
        <taxon>Lamiales</taxon>
        <taxon>Oleaceae</taxon>
        <taxon>Oleeae</taxon>
        <taxon>Fraxinus</taxon>
    </lineage>
</organism>
<evidence type="ECO:0000313" key="7">
    <source>
        <dbReference type="EMBL" id="CAI9759032.1"/>
    </source>
</evidence>
<dbReference type="PANTHER" id="PTHR10353">
    <property type="entry name" value="GLYCOSYL HYDROLASE"/>
    <property type="match status" value="1"/>
</dbReference>
<dbReference type="PRINTS" id="PR01713">
    <property type="entry name" value="NUCEPIMERASE"/>
</dbReference>
<dbReference type="InterPro" id="IPR001360">
    <property type="entry name" value="Glyco_hydro_1"/>
</dbReference>
<feature type="transmembrane region" description="Helical" evidence="6">
    <location>
        <begin position="320"/>
        <end position="340"/>
    </location>
</feature>
<gene>
    <name evidence="7" type="ORF">FPE_LOCUS6462</name>
</gene>
<sequence length="541" mass="60433">MKHSCPEDLGGNQFLLWVVGVESDILPRFCECGFFMGGVAVCAISGDQAVVIGGSISVCDRRRVESPTIEIFEAVEGAWNVGGKGWNNWDYMTEKFPESIADRSNGKVAIDHYNMFKEDVALMKEVGLDSYRFSISWSRILPGGRICDGISKEGIQFYNDLIDALLDGGIKPCATIFHWDVPQRLEVEYGGFLNHQIVEHFCEFAEICFWEFGDRVKYWVTLNEPWSFTFCGYVIARFPPRRDNPEDVEAASRAIDFLLGWFVAPVITGDYPPSMRNNVRKRLPKFKPDELALVKVLKITGLLAGSVIVTIFYGGLGCSFFLLPGLLSLFLFSLVFYFRLLSPLWSSWLLGGVWLFSGGGPFCVSRTSLALDSIDNIVHGNNLDELEKNAEDERPESQINEAPLQLNNNDSEDLPQHRAGSRNPLITRAKGCLAALDTAEKSTGSGGKKKGPAQLRLYNLGNTSPVPVSNLVSILERLLKVKAKRLIMKLPRNGDVQFTHANISLAQTELSYKPTTDLQTGLKKFVQWYLSYYDNGKKSSQ</sequence>
<name>A0AAD1YX89_9LAMI</name>
<feature type="compositionally biased region" description="Polar residues" evidence="5">
    <location>
        <begin position="397"/>
        <end position="409"/>
    </location>
</feature>
<dbReference type="EMBL" id="OU503039">
    <property type="protein sequence ID" value="CAI9759032.1"/>
    <property type="molecule type" value="Genomic_DNA"/>
</dbReference>
<keyword evidence="6" id="KW-1133">Transmembrane helix</keyword>
<evidence type="ECO:0000256" key="4">
    <source>
        <dbReference type="RuleBase" id="RU003690"/>
    </source>
</evidence>
<proteinExistence type="inferred from homology"/>
<dbReference type="Gene3D" id="3.40.50.720">
    <property type="entry name" value="NAD(P)-binding Rossmann-like Domain"/>
    <property type="match status" value="1"/>
</dbReference>
<keyword evidence="2" id="KW-0378">Hydrolase</keyword>
<dbReference type="Pfam" id="PF00232">
    <property type="entry name" value="Glyco_hydro_1"/>
    <property type="match status" value="2"/>
</dbReference>
<keyword evidence="6" id="KW-0472">Membrane</keyword>
<evidence type="ECO:0000256" key="5">
    <source>
        <dbReference type="SAM" id="MobiDB-lite"/>
    </source>
</evidence>
<evidence type="ECO:0000256" key="2">
    <source>
        <dbReference type="ARBA" id="ARBA00022801"/>
    </source>
</evidence>
<comment type="similarity">
    <text evidence="1 4">Belongs to the glycosyl hydrolase 1 family.</text>
</comment>
<accession>A0AAD1YX89</accession>
<feature type="compositionally biased region" description="Basic and acidic residues" evidence="5">
    <location>
        <begin position="387"/>
        <end position="396"/>
    </location>
</feature>
<keyword evidence="8" id="KW-1185">Reference proteome</keyword>
<dbReference type="SUPFAM" id="SSF51735">
    <property type="entry name" value="NAD(P)-binding Rossmann-fold domains"/>
    <property type="match status" value="1"/>
</dbReference>
<protein>
    <submittedName>
        <fullName evidence="7">Uncharacterized protein</fullName>
    </submittedName>
</protein>
<dbReference type="InterPro" id="IPR017853">
    <property type="entry name" value="GH"/>
</dbReference>
<evidence type="ECO:0000313" key="8">
    <source>
        <dbReference type="Proteomes" id="UP000834106"/>
    </source>
</evidence>
<evidence type="ECO:0000256" key="3">
    <source>
        <dbReference type="ARBA" id="ARBA00023295"/>
    </source>
</evidence>
<dbReference type="Proteomes" id="UP000834106">
    <property type="component" value="Chromosome 4"/>
</dbReference>
<dbReference type="AlphaFoldDB" id="A0AAD1YX89"/>
<dbReference type="InterPro" id="IPR036291">
    <property type="entry name" value="NAD(P)-bd_dom_sf"/>
</dbReference>
<dbReference type="Gene3D" id="3.20.20.80">
    <property type="entry name" value="Glycosidases"/>
    <property type="match status" value="2"/>
</dbReference>
<dbReference type="GO" id="GO:0005975">
    <property type="term" value="P:carbohydrate metabolic process"/>
    <property type="evidence" value="ECO:0007669"/>
    <property type="project" value="InterPro"/>
</dbReference>
<dbReference type="GO" id="GO:0008422">
    <property type="term" value="F:beta-glucosidase activity"/>
    <property type="evidence" value="ECO:0007669"/>
    <property type="project" value="TreeGrafter"/>
</dbReference>
<dbReference type="PANTHER" id="PTHR10353:SF137">
    <property type="entry name" value="MYROSINASE 3-RELATED"/>
    <property type="match status" value="1"/>
</dbReference>